<dbReference type="OrthoDB" id="2532734at2759"/>
<evidence type="ECO:0000256" key="1">
    <source>
        <dbReference type="SAM" id="MobiDB-lite"/>
    </source>
</evidence>
<dbReference type="GeneID" id="93577856"/>
<keyword evidence="3" id="KW-1185">Reference proteome</keyword>
<feature type="region of interest" description="Disordered" evidence="1">
    <location>
        <begin position="83"/>
        <end position="149"/>
    </location>
</feature>
<reference evidence="3" key="1">
    <citation type="journal article" date="2017" name="Genome Biol.">
        <title>Comparative genomics reveals high biological diversity and specific adaptations in the industrially and medically important fungal genus Aspergillus.</title>
        <authorList>
            <person name="de Vries R.P."/>
            <person name="Riley R."/>
            <person name="Wiebenga A."/>
            <person name="Aguilar-Osorio G."/>
            <person name="Amillis S."/>
            <person name="Uchima C.A."/>
            <person name="Anderluh G."/>
            <person name="Asadollahi M."/>
            <person name="Askin M."/>
            <person name="Barry K."/>
            <person name="Battaglia E."/>
            <person name="Bayram O."/>
            <person name="Benocci T."/>
            <person name="Braus-Stromeyer S.A."/>
            <person name="Caldana C."/>
            <person name="Canovas D."/>
            <person name="Cerqueira G.C."/>
            <person name="Chen F."/>
            <person name="Chen W."/>
            <person name="Choi C."/>
            <person name="Clum A."/>
            <person name="Dos Santos R.A."/>
            <person name="Damasio A.R."/>
            <person name="Diallinas G."/>
            <person name="Emri T."/>
            <person name="Fekete E."/>
            <person name="Flipphi M."/>
            <person name="Freyberg S."/>
            <person name="Gallo A."/>
            <person name="Gournas C."/>
            <person name="Habgood R."/>
            <person name="Hainaut M."/>
            <person name="Harispe M.L."/>
            <person name="Henrissat B."/>
            <person name="Hilden K.S."/>
            <person name="Hope R."/>
            <person name="Hossain A."/>
            <person name="Karabika E."/>
            <person name="Karaffa L."/>
            <person name="Karanyi Z."/>
            <person name="Krasevec N."/>
            <person name="Kuo A."/>
            <person name="Kusch H."/>
            <person name="LaButti K."/>
            <person name="Lagendijk E.L."/>
            <person name="Lapidus A."/>
            <person name="Levasseur A."/>
            <person name="Lindquist E."/>
            <person name="Lipzen A."/>
            <person name="Logrieco A.F."/>
            <person name="MacCabe A."/>
            <person name="Maekelae M.R."/>
            <person name="Malavazi I."/>
            <person name="Melin P."/>
            <person name="Meyer V."/>
            <person name="Mielnichuk N."/>
            <person name="Miskei M."/>
            <person name="Molnar A.P."/>
            <person name="Mule G."/>
            <person name="Ngan C.Y."/>
            <person name="Orejas M."/>
            <person name="Orosz E."/>
            <person name="Ouedraogo J.P."/>
            <person name="Overkamp K.M."/>
            <person name="Park H.-S."/>
            <person name="Perrone G."/>
            <person name="Piumi F."/>
            <person name="Punt P.J."/>
            <person name="Ram A.F."/>
            <person name="Ramon A."/>
            <person name="Rauscher S."/>
            <person name="Record E."/>
            <person name="Riano-Pachon D.M."/>
            <person name="Robert V."/>
            <person name="Roehrig J."/>
            <person name="Ruller R."/>
            <person name="Salamov A."/>
            <person name="Salih N.S."/>
            <person name="Samson R.A."/>
            <person name="Sandor E."/>
            <person name="Sanguinetti M."/>
            <person name="Schuetze T."/>
            <person name="Sepcic K."/>
            <person name="Shelest E."/>
            <person name="Sherlock G."/>
            <person name="Sophianopoulou V."/>
            <person name="Squina F.M."/>
            <person name="Sun H."/>
            <person name="Susca A."/>
            <person name="Todd R.B."/>
            <person name="Tsang A."/>
            <person name="Unkles S.E."/>
            <person name="van de Wiele N."/>
            <person name="van Rossen-Uffink D."/>
            <person name="Oliveira J.V."/>
            <person name="Vesth T.C."/>
            <person name="Visser J."/>
            <person name="Yu J.-H."/>
            <person name="Zhou M."/>
            <person name="Andersen M.R."/>
            <person name="Archer D.B."/>
            <person name="Baker S.E."/>
            <person name="Benoit I."/>
            <person name="Brakhage A.A."/>
            <person name="Braus G.H."/>
            <person name="Fischer R."/>
            <person name="Frisvad J.C."/>
            <person name="Goldman G.H."/>
            <person name="Houbraken J."/>
            <person name="Oakley B."/>
            <person name="Pocsi I."/>
            <person name="Scazzocchio C."/>
            <person name="Seiboth B."/>
            <person name="vanKuyk P.A."/>
            <person name="Wortman J."/>
            <person name="Dyer P.S."/>
            <person name="Grigoriev I.V."/>
        </authorList>
    </citation>
    <scope>NUCLEOTIDE SEQUENCE [LARGE SCALE GENOMIC DNA]</scope>
    <source>
        <strain evidence="3">CBS 101740 / IMI 381727 / IBT 21946</strain>
    </source>
</reference>
<feature type="compositionally biased region" description="Polar residues" evidence="1">
    <location>
        <begin position="84"/>
        <end position="115"/>
    </location>
</feature>
<dbReference type="AlphaFoldDB" id="A0A1L9UE95"/>
<sequence length="149" mass="16902">MARKILLVLRTIVVLQPNRRHRMCCNTKELLKDIEGLPSPITILALAITSLPPFYKLHKFPVPSSCTHHLRLLTKFPITMPVIPSSSDFPPQQSNNDNNAPNQEQRNSDQGTQKATMLDHLSKGPQIPDNMPPKVPREEIEARKKELNK</sequence>
<dbReference type="EMBL" id="KV878687">
    <property type="protein sequence ID" value="OJJ69981.1"/>
    <property type="molecule type" value="Genomic_DNA"/>
</dbReference>
<evidence type="ECO:0000313" key="2">
    <source>
        <dbReference type="EMBL" id="OJJ69981.1"/>
    </source>
</evidence>
<proteinExistence type="predicted"/>
<protein>
    <submittedName>
        <fullName evidence="2">Uncharacterized protein</fullName>
    </submittedName>
</protein>
<dbReference type="Proteomes" id="UP000184499">
    <property type="component" value="Unassembled WGS sequence"/>
</dbReference>
<name>A0A1L9UE95_ASPBC</name>
<evidence type="ECO:0000313" key="3">
    <source>
        <dbReference type="Proteomes" id="UP000184499"/>
    </source>
</evidence>
<feature type="compositionally biased region" description="Basic and acidic residues" evidence="1">
    <location>
        <begin position="135"/>
        <end position="149"/>
    </location>
</feature>
<gene>
    <name evidence="2" type="ORF">ASPBRDRAFT_45324</name>
</gene>
<organism evidence="2 3">
    <name type="scientific">Aspergillus brasiliensis (strain CBS 101740 / IMI 381727 / IBT 21946)</name>
    <dbReference type="NCBI Taxonomy" id="767769"/>
    <lineage>
        <taxon>Eukaryota</taxon>
        <taxon>Fungi</taxon>
        <taxon>Dikarya</taxon>
        <taxon>Ascomycota</taxon>
        <taxon>Pezizomycotina</taxon>
        <taxon>Eurotiomycetes</taxon>
        <taxon>Eurotiomycetidae</taxon>
        <taxon>Eurotiales</taxon>
        <taxon>Aspergillaceae</taxon>
        <taxon>Aspergillus</taxon>
        <taxon>Aspergillus subgen. Circumdati</taxon>
    </lineage>
</organism>
<accession>A0A1L9UE95</accession>
<dbReference type="VEuPathDB" id="FungiDB:ASPBRDRAFT_45324"/>
<dbReference type="RefSeq" id="XP_067477230.1">
    <property type="nucleotide sequence ID" value="XM_067625368.1"/>
</dbReference>